<evidence type="ECO:0000256" key="1">
    <source>
        <dbReference type="SAM" id="MobiDB-lite"/>
    </source>
</evidence>
<comment type="caution">
    <text evidence="2">The sequence shown here is derived from an EMBL/GenBank/DDBJ whole genome shotgun (WGS) entry which is preliminary data.</text>
</comment>
<keyword evidence="3" id="KW-1185">Reference proteome</keyword>
<sequence length="111" mass="12906">MDLICRMDEWWYDLGEMRGRQSGKPRQEARWPSPLQAGWPSGKVSAPGPEGRRLEARFHQRTAVHGACCAPNHTQWPNVLPLVWRGNLKRGCQPRRRPRHLTSVQNYEVRP</sequence>
<evidence type="ECO:0000313" key="2">
    <source>
        <dbReference type="EMBL" id="GBM17780.1"/>
    </source>
</evidence>
<reference evidence="2 3" key="1">
    <citation type="journal article" date="2019" name="Sci. Rep.">
        <title>Orb-weaving spider Araneus ventricosus genome elucidates the spidroin gene catalogue.</title>
        <authorList>
            <person name="Kono N."/>
            <person name="Nakamura H."/>
            <person name="Ohtoshi R."/>
            <person name="Moran D.A.P."/>
            <person name="Shinohara A."/>
            <person name="Yoshida Y."/>
            <person name="Fujiwara M."/>
            <person name="Mori M."/>
            <person name="Tomita M."/>
            <person name="Arakawa K."/>
        </authorList>
    </citation>
    <scope>NUCLEOTIDE SEQUENCE [LARGE SCALE GENOMIC DNA]</scope>
</reference>
<feature type="region of interest" description="Disordered" evidence="1">
    <location>
        <begin position="19"/>
        <end position="50"/>
    </location>
</feature>
<dbReference type="AlphaFoldDB" id="A0A4Y2DLR8"/>
<proteinExistence type="predicted"/>
<dbReference type="EMBL" id="BGPR01090048">
    <property type="protein sequence ID" value="GBM17780.1"/>
    <property type="molecule type" value="Genomic_DNA"/>
</dbReference>
<protein>
    <submittedName>
        <fullName evidence="2">Uncharacterized protein</fullName>
    </submittedName>
</protein>
<dbReference type="Proteomes" id="UP000499080">
    <property type="component" value="Unassembled WGS sequence"/>
</dbReference>
<name>A0A4Y2DLR8_ARAVE</name>
<accession>A0A4Y2DLR8</accession>
<organism evidence="2 3">
    <name type="scientific">Araneus ventricosus</name>
    <name type="common">Orbweaver spider</name>
    <name type="synonym">Epeira ventricosa</name>
    <dbReference type="NCBI Taxonomy" id="182803"/>
    <lineage>
        <taxon>Eukaryota</taxon>
        <taxon>Metazoa</taxon>
        <taxon>Ecdysozoa</taxon>
        <taxon>Arthropoda</taxon>
        <taxon>Chelicerata</taxon>
        <taxon>Arachnida</taxon>
        <taxon>Araneae</taxon>
        <taxon>Araneomorphae</taxon>
        <taxon>Entelegynae</taxon>
        <taxon>Araneoidea</taxon>
        <taxon>Araneidae</taxon>
        <taxon>Araneus</taxon>
    </lineage>
</organism>
<gene>
    <name evidence="2" type="ORF">AVEN_271602_1</name>
</gene>
<feature type="compositionally biased region" description="Basic and acidic residues" evidence="1">
    <location>
        <begin position="19"/>
        <end position="29"/>
    </location>
</feature>
<evidence type="ECO:0000313" key="3">
    <source>
        <dbReference type="Proteomes" id="UP000499080"/>
    </source>
</evidence>